<dbReference type="PROSITE" id="PS51381">
    <property type="entry name" value="C2_B9"/>
    <property type="match status" value="1"/>
</dbReference>
<keyword evidence="5" id="KW-0966">Cell projection</keyword>
<dbReference type="EMBL" id="FNXT01001265">
    <property type="protein sequence ID" value="SZX76716.1"/>
    <property type="molecule type" value="Genomic_DNA"/>
</dbReference>
<evidence type="ECO:0000256" key="5">
    <source>
        <dbReference type="ARBA" id="ARBA00023273"/>
    </source>
</evidence>
<keyword evidence="7" id="KW-1185">Reference proteome</keyword>
<keyword evidence="3" id="KW-0970">Cilium biogenesis/degradation</keyword>
<dbReference type="PANTHER" id="PTHR12968">
    <property type="entry name" value="B9 DOMAIN-CONTAINING"/>
    <property type="match status" value="1"/>
</dbReference>
<name>A0A383WIZ6_TETOB</name>
<sequence length="122" mass="13795">MAVWSHPVDVHYTCRGLLGWPKLHFQIWSQDVHGRNELRGYGFCHIPTAPGTYEIDCPTWLPEGSVGERIAAFFVGGAPRLRVEEVVYSPGDRFRLQTVSGGVVHLQLGIIMKDFEKNNVQF</sequence>
<accession>A0A383WIZ6</accession>
<evidence type="ECO:0000256" key="2">
    <source>
        <dbReference type="ARBA" id="ARBA00022490"/>
    </source>
</evidence>
<evidence type="ECO:0000313" key="7">
    <source>
        <dbReference type="Proteomes" id="UP000256970"/>
    </source>
</evidence>
<dbReference type="AlphaFoldDB" id="A0A383WIZ6"/>
<evidence type="ECO:0000256" key="3">
    <source>
        <dbReference type="ARBA" id="ARBA00022794"/>
    </source>
</evidence>
<dbReference type="GO" id="GO:0036038">
    <property type="term" value="C:MKS complex"/>
    <property type="evidence" value="ECO:0007669"/>
    <property type="project" value="TreeGrafter"/>
</dbReference>
<evidence type="ECO:0000256" key="1">
    <source>
        <dbReference type="ARBA" id="ARBA00004120"/>
    </source>
</evidence>
<gene>
    <name evidence="6" type="ORF">BQ4739_LOCUS17088</name>
</gene>
<protein>
    <recommendedName>
        <fullName evidence="8">B9 domain-containing protein 2</fullName>
    </recommendedName>
</protein>
<dbReference type="STRING" id="3088.A0A383WIZ6"/>
<dbReference type="GO" id="GO:0060271">
    <property type="term" value="P:cilium assembly"/>
    <property type="evidence" value="ECO:0007669"/>
    <property type="project" value="TreeGrafter"/>
</dbReference>
<dbReference type="InterPro" id="IPR010796">
    <property type="entry name" value="C2_B9-type_dom"/>
</dbReference>
<keyword evidence="4" id="KW-0206">Cytoskeleton</keyword>
<keyword evidence="2" id="KW-0963">Cytoplasm</keyword>
<comment type="subcellular location">
    <subcellularLocation>
        <location evidence="1">Cytoplasm</location>
        <location evidence="1">Cytoskeleton</location>
        <location evidence="1">Cilium basal body</location>
    </subcellularLocation>
</comment>
<dbReference type="Pfam" id="PF07162">
    <property type="entry name" value="B9-C2"/>
    <property type="match status" value="1"/>
</dbReference>
<dbReference type="Proteomes" id="UP000256970">
    <property type="component" value="Unassembled WGS sequence"/>
</dbReference>
<evidence type="ECO:0000313" key="6">
    <source>
        <dbReference type="EMBL" id="SZX76716.1"/>
    </source>
</evidence>
<evidence type="ECO:0008006" key="8">
    <source>
        <dbReference type="Google" id="ProtNLM"/>
    </source>
</evidence>
<evidence type="ECO:0000256" key="4">
    <source>
        <dbReference type="ARBA" id="ARBA00023212"/>
    </source>
</evidence>
<dbReference type="PANTHER" id="PTHR12968:SF6">
    <property type="entry name" value="B9 DOMAIN-CONTAINING PROTEIN"/>
    <property type="match status" value="1"/>
</dbReference>
<proteinExistence type="predicted"/>
<reference evidence="6 7" key="1">
    <citation type="submission" date="2016-10" db="EMBL/GenBank/DDBJ databases">
        <authorList>
            <person name="Cai Z."/>
        </authorList>
    </citation>
    <scope>NUCLEOTIDE SEQUENCE [LARGE SCALE GENOMIC DNA]</scope>
</reference>
<organism evidence="6 7">
    <name type="scientific">Tetradesmus obliquus</name>
    <name type="common">Green alga</name>
    <name type="synonym">Acutodesmus obliquus</name>
    <dbReference type="NCBI Taxonomy" id="3088"/>
    <lineage>
        <taxon>Eukaryota</taxon>
        <taxon>Viridiplantae</taxon>
        <taxon>Chlorophyta</taxon>
        <taxon>core chlorophytes</taxon>
        <taxon>Chlorophyceae</taxon>
        <taxon>CS clade</taxon>
        <taxon>Sphaeropleales</taxon>
        <taxon>Scenedesmaceae</taxon>
        <taxon>Tetradesmus</taxon>
    </lineage>
</organism>